<keyword evidence="1" id="KW-0175">Coiled coil</keyword>
<dbReference type="GO" id="GO:0005524">
    <property type="term" value="F:ATP binding"/>
    <property type="evidence" value="ECO:0007669"/>
    <property type="project" value="UniProtKB-KW"/>
</dbReference>
<feature type="coiled-coil region" evidence="1">
    <location>
        <begin position="347"/>
        <end position="394"/>
    </location>
</feature>
<dbReference type="EMBL" id="JADFFM010000001">
    <property type="protein sequence ID" value="MBE9665387.1"/>
    <property type="molecule type" value="Genomic_DNA"/>
</dbReference>
<dbReference type="Pfam" id="PF13589">
    <property type="entry name" value="HATPase_c_3"/>
    <property type="match status" value="1"/>
</dbReference>
<keyword evidence="2" id="KW-0067">ATP-binding</keyword>
<dbReference type="RefSeq" id="WP_194104780.1">
    <property type="nucleotide sequence ID" value="NZ_JADFFM010000001.1"/>
</dbReference>
<proteinExistence type="predicted"/>
<accession>A0ABR9XDB5</accession>
<gene>
    <name evidence="2" type="ORF">IRJ18_03370</name>
</gene>
<reference evidence="2 3" key="1">
    <citation type="submission" date="2020-10" db="EMBL/GenBank/DDBJ databases">
        <title>Mucilaginibacter mali sp. nov., isolated from rhizosphere soil of apple orchard.</title>
        <authorList>
            <person name="Lee J.-S."/>
            <person name="Kim H.S."/>
            <person name="Kim J.-S."/>
        </authorList>
    </citation>
    <scope>NUCLEOTIDE SEQUENCE [LARGE SCALE GENOMIC DNA]</scope>
    <source>
        <strain evidence="2 3">KCTC 23157</strain>
    </source>
</reference>
<comment type="caution">
    <text evidence="2">The sequence shown here is derived from an EMBL/GenBank/DDBJ whole genome shotgun (WGS) entry which is preliminary data.</text>
</comment>
<evidence type="ECO:0000313" key="3">
    <source>
        <dbReference type="Proteomes" id="UP000632774"/>
    </source>
</evidence>
<dbReference type="InterPro" id="IPR036890">
    <property type="entry name" value="HATPase_C_sf"/>
</dbReference>
<keyword evidence="3" id="KW-1185">Reference proteome</keyword>
<dbReference type="Proteomes" id="UP000632774">
    <property type="component" value="Unassembled WGS sequence"/>
</dbReference>
<protein>
    <submittedName>
        <fullName evidence="2">ATP-binding protein</fullName>
    </submittedName>
</protein>
<evidence type="ECO:0000313" key="2">
    <source>
        <dbReference type="EMBL" id="MBE9665387.1"/>
    </source>
</evidence>
<organism evidence="2 3">
    <name type="scientific">Mucilaginibacter boryungensis</name>
    <dbReference type="NCBI Taxonomy" id="768480"/>
    <lineage>
        <taxon>Bacteria</taxon>
        <taxon>Pseudomonadati</taxon>
        <taxon>Bacteroidota</taxon>
        <taxon>Sphingobacteriia</taxon>
        <taxon>Sphingobacteriales</taxon>
        <taxon>Sphingobacteriaceae</taxon>
        <taxon>Mucilaginibacter</taxon>
    </lineage>
</organism>
<sequence>MEDYSPVIGKTVIETLTSGMYDDARFVFREYVQNAADQIDVAFETNVLRNKADGRVKITIDPFAKYISVEDNATGIPASEVLRFLGDVAKSEKDKTKRKGFRGIGRLGGLGYCDKLIFETSAHGEDVQSIMTLDAKQLRKLIEDNNVDLDASAVISVITSIDRKSEAKDEHYFKVTLENVNTIKLLDIKRVTEYLSMVAPLPFHKDFTFGKEVKRYMTENNFTLDEYNVFLNNDQLFKSYRDEFDEDDTKSKWLAVDFFDVRGEKLELLALGWYGYRAQSNIVLPTGNIEKGLRLRKSNIGIGDENTVSRFFKAPRTNHRFIGEIHALNSNFIPNARRDYFNENRTLQDFEKALEDLFKEKNLENRLAHTASNLQRRLEEIEDYKRSQKEWEERKGNFPSQVAEQQFLDNLKVAETTAKRAYDTINKISVKASKDKGIKTLYQTITAGKDLDISTSKDLTVNTYDPPSFAKLSPNEQEVVRTIFQMIDETLPVNQAKTLKDKIYVRFN</sequence>
<dbReference type="Gene3D" id="3.30.565.10">
    <property type="entry name" value="Histidine kinase-like ATPase, C-terminal domain"/>
    <property type="match status" value="1"/>
</dbReference>
<name>A0ABR9XDB5_9SPHI</name>
<dbReference type="SUPFAM" id="SSF55874">
    <property type="entry name" value="ATPase domain of HSP90 chaperone/DNA topoisomerase II/histidine kinase"/>
    <property type="match status" value="1"/>
</dbReference>
<evidence type="ECO:0000256" key="1">
    <source>
        <dbReference type="SAM" id="Coils"/>
    </source>
</evidence>
<keyword evidence="2" id="KW-0547">Nucleotide-binding</keyword>